<dbReference type="InterPro" id="IPR036259">
    <property type="entry name" value="MFS_trans_sf"/>
</dbReference>
<dbReference type="PROSITE" id="PS50850">
    <property type="entry name" value="MFS"/>
    <property type="match status" value="1"/>
</dbReference>
<dbReference type="InterPro" id="IPR052524">
    <property type="entry name" value="MFS_Cyanate_Porter"/>
</dbReference>
<accession>A0A380BHZ4</accession>
<feature type="transmembrane region" description="Helical" evidence="6">
    <location>
        <begin position="53"/>
        <end position="76"/>
    </location>
</feature>
<protein>
    <submittedName>
        <fullName evidence="8">Inner membrane transport protein YeaN</fullName>
    </submittedName>
</protein>
<feature type="transmembrane region" description="Helical" evidence="6">
    <location>
        <begin position="112"/>
        <end position="134"/>
    </location>
</feature>
<evidence type="ECO:0000259" key="7">
    <source>
        <dbReference type="PROSITE" id="PS50850"/>
    </source>
</evidence>
<dbReference type="PANTHER" id="PTHR23523">
    <property type="match status" value="1"/>
</dbReference>
<dbReference type="Pfam" id="PF07690">
    <property type="entry name" value="MFS_1"/>
    <property type="match status" value="1"/>
</dbReference>
<dbReference type="AlphaFoldDB" id="A0A380BHZ4"/>
<evidence type="ECO:0000256" key="4">
    <source>
        <dbReference type="ARBA" id="ARBA00022989"/>
    </source>
</evidence>
<feature type="transmembrane region" description="Helical" evidence="6">
    <location>
        <begin position="258"/>
        <end position="277"/>
    </location>
</feature>
<dbReference type="Gene3D" id="1.20.1250.20">
    <property type="entry name" value="MFS general substrate transporter like domains"/>
    <property type="match status" value="2"/>
</dbReference>
<sequence length="405" mass="43767">MRKKNNEQNLVKTQENNGAWIAIVAIILVSVSLRPGIISIGPISTLIQDDFNFSYSTLSMLITIPDLLMGLLALPTPWIARRYGRDTVILYALLLLTLSTLVRAFSPNTFTLLSTTVGVGAGIAIVGTLMGGFIKLKFPNKAALLMGIYTFSLSLGTALAAGTTGIIASYADSGWRLASGIWALPGVLAIIAWIVITLQGRKDSPVSQEVSERSVPIPYKNPTAWMIALYFGCTNLLFYAIIAWVSSMYQEQGYSVSVAGFILLTFTVVFMLANPVFGALSKSLDRRGWLAVSSLLAVVGLILIAIWPDASPFIFISIFAFGLGGAFTLSMTLPLDNTNTVEESNVWNGFVLTVGYLIAATGPFSVGFMRDLSGDFSTSIWFLVGITVLMLILTPFLKPNDRSLQ</sequence>
<organism evidence="8 9">
    <name type="scientific">Sporosarcina pasteurii</name>
    <name type="common">Bacillus pasteurii</name>
    <dbReference type="NCBI Taxonomy" id="1474"/>
    <lineage>
        <taxon>Bacteria</taxon>
        <taxon>Bacillati</taxon>
        <taxon>Bacillota</taxon>
        <taxon>Bacilli</taxon>
        <taxon>Bacillales</taxon>
        <taxon>Caryophanaceae</taxon>
        <taxon>Sporosarcina</taxon>
    </lineage>
</organism>
<feature type="transmembrane region" description="Helical" evidence="6">
    <location>
        <begin position="20"/>
        <end position="41"/>
    </location>
</feature>
<dbReference type="GO" id="GO:0022857">
    <property type="term" value="F:transmembrane transporter activity"/>
    <property type="evidence" value="ECO:0007669"/>
    <property type="project" value="InterPro"/>
</dbReference>
<feature type="transmembrane region" description="Helical" evidence="6">
    <location>
        <begin position="289"/>
        <end position="307"/>
    </location>
</feature>
<feature type="transmembrane region" description="Helical" evidence="6">
    <location>
        <begin position="177"/>
        <end position="198"/>
    </location>
</feature>
<evidence type="ECO:0000256" key="6">
    <source>
        <dbReference type="SAM" id="Phobius"/>
    </source>
</evidence>
<keyword evidence="5 6" id="KW-0472">Membrane</keyword>
<feature type="transmembrane region" description="Helical" evidence="6">
    <location>
        <begin position="146"/>
        <end position="171"/>
    </location>
</feature>
<dbReference type="InterPro" id="IPR020846">
    <property type="entry name" value="MFS_dom"/>
</dbReference>
<evidence type="ECO:0000256" key="2">
    <source>
        <dbReference type="ARBA" id="ARBA00022448"/>
    </source>
</evidence>
<dbReference type="SUPFAM" id="SSF103473">
    <property type="entry name" value="MFS general substrate transporter"/>
    <property type="match status" value="1"/>
</dbReference>
<evidence type="ECO:0000313" key="8">
    <source>
        <dbReference type="EMBL" id="SUJ01839.1"/>
    </source>
</evidence>
<keyword evidence="9" id="KW-1185">Reference proteome</keyword>
<dbReference type="OrthoDB" id="9797740at2"/>
<dbReference type="InterPro" id="IPR011701">
    <property type="entry name" value="MFS"/>
</dbReference>
<dbReference type="EMBL" id="UGYZ01000002">
    <property type="protein sequence ID" value="SUJ01839.1"/>
    <property type="molecule type" value="Genomic_DNA"/>
</dbReference>
<evidence type="ECO:0000256" key="3">
    <source>
        <dbReference type="ARBA" id="ARBA00022692"/>
    </source>
</evidence>
<evidence type="ECO:0000256" key="5">
    <source>
        <dbReference type="ARBA" id="ARBA00023136"/>
    </source>
</evidence>
<keyword evidence="2" id="KW-0813">Transport</keyword>
<keyword evidence="3 6" id="KW-0812">Transmembrane</keyword>
<evidence type="ECO:0000313" key="9">
    <source>
        <dbReference type="Proteomes" id="UP000254519"/>
    </source>
</evidence>
<feature type="transmembrane region" description="Helical" evidence="6">
    <location>
        <begin position="313"/>
        <end position="335"/>
    </location>
</feature>
<evidence type="ECO:0000256" key="1">
    <source>
        <dbReference type="ARBA" id="ARBA00004651"/>
    </source>
</evidence>
<dbReference type="RefSeq" id="WP_115360607.1">
    <property type="nucleotide sequence ID" value="NZ_CP038012.1"/>
</dbReference>
<reference evidence="8 9" key="1">
    <citation type="submission" date="2018-06" db="EMBL/GenBank/DDBJ databases">
        <authorList>
            <consortium name="Pathogen Informatics"/>
            <person name="Doyle S."/>
        </authorList>
    </citation>
    <scope>NUCLEOTIDE SEQUENCE [LARGE SCALE GENOMIC DNA]</scope>
    <source>
        <strain evidence="9">ATCC 11859 / DSM 33 / NCIB 8841 / NCTC 4822</strain>
    </source>
</reference>
<dbReference type="GO" id="GO:0005886">
    <property type="term" value="C:plasma membrane"/>
    <property type="evidence" value="ECO:0007669"/>
    <property type="project" value="UniProtKB-SubCell"/>
</dbReference>
<feature type="domain" description="Major facilitator superfamily (MFS) profile" evidence="7">
    <location>
        <begin position="20"/>
        <end position="402"/>
    </location>
</feature>
<name>A0A380BHZ4_SPOPA</name>
<feature type="transmembrane region" description="Helical" evidence="6">
    <location>
        <begin position="380"/>
        <end position="397"/>
    </location>
</feature>
<feature type="transmembrane region" description="Helical" evidence="6">
    <location>
        <begin position="223"/>
        <end position="246"/>
    </location>
</feature>
<dbReference type="PANTHER" id="PTHR23523:SF2">
    <property type="entry name" value="2-NITROIMIDAZOLE TRANSPORTER"/>
    <property type="match status" value="1"/>
</dbReference>
<dbReference type="Proteomes" id="UP000254519">
    <property type="component" value="Unassembled WGS sequence"/>
</dbReference>
<gene>
    <name evidence="8" type="primary">yeaN_1</name>
    <name evidence="8" type="ORF">NCTC4822_01215</name>
</gene>
<feature type="transmembrane region" description="Helical" evidence="6">
    <location>
        <begin position="88"/>
        <end position="106"/>
    </location>
</feature>
<proteinExistence type="predicted"/>
<keyword evidence="4 6" id="KW-1133">Transmembrane helix</keyword>
<comment type="subcellular location">
    <subcellularLocation>
        <location evidence="1">Cell membrane</location>
        <topology evidence="1">Multi-pass membrane protein</topology>
    </subcellularLocation>
</comment>
<feature type="transmembrane region" description="Helical" evidence="6">
    <location>
        <begin position="347"/>
        <end position="368"/>
    </location>
</feature>